<feature type="transmembrane region" description="Helical" evidence="1">
    <location>
        <begin position="228"/>
        <end position="245"/>
    </location>
</feature>
<organism evidence="3 4">
    <name type="scientific">Desulfarculus baarsii (strain ATCC 33931 / DSM 2075 / LMG 7858 / VKM B-1802 / 2st14)</name>
    <dbReference type="NCBI Taxonomy" id="644282"/>
    <lineage>
        <taxon>Bacteria</taxon>
        <taxon>Pseudomonadati</taxon>
        <taxon>Thermodesulfobacteriota</taxon>
        <taxon>Desulfarculia</taxon>
        <taxon>Desulfarculales</taxon>
        <taxon>Desulfarculaceae</taxon>
        <taxon>Desulfarculus</taxon>
    </lineage>
</organism>
<feature type="domain" description="Acyltransferase 3" evidence="2">
    <location>
        <begin position="15"/>
        <end position="354"/>
    </location>
</feature>
<keyword evidence="3" id="KW-0012">Acyltransferase</keyword>
<proteinExistence type="predicted"/>
<evidence type="ECO:0000259" key="2">
    <source>
        <dbReference type="Pfam" id="PF01757"/>
    </source>
</evidence>
<keyword evidence="1" id="KW-1133">Transmembrane helix</keyword>
<keyword evidence="3" id="KW-0808">Transferase</keyword>
<name>E1QLU9_DESB2</name>
<feature type="transmembrane region" description="Helical" evidence="1">
    <location>
        <begin position="20"/>
        <end position="40"/>
    </location>
</feature>
<dbReference type="GO" id="GO:0000271">
    <property type="term" value="P:polysaccharide biosynthetic process"/>
    <property type="evidence" value="ECO:0007669"/>
    <property type="project" value="TreeGrafter"/>
</dbReference>
<keyword evidence="1" id="KW-0812">Transmembrane</keyword>
<feature type="transmembrane region" description="Helical" evidence="1">
    <location>
        <begin position="338"/>
        <end position="358"/>
    </location>
</feature>
<dbReference type="PANTHER" id="PTHR23028">
    <property type="entry name" value="ACETYLTRANSFERASE"/>
    <property type="match status" value="1"/>
</dbReference>
<dbReference type="GO" id="GO:0016020">
    <property type="term" value="C:membrane"/>
    <property type="evidence" value="ECO:0007669"/>
    <property type="project" value="TreeGrafter"/>
</dbReference>
<feature type="transmembrane region" description="Helical" evidence="1">
    <location>
        <begin position="151"/>
        <end position="178"/>
    </location>
</feature>
<dbReference type="InterPro" id="IPR050879">
    <property type="entry name" value="Acyltransferase_3"/>
</dbReference>
<dbReference type="OrthoDB" id="5501619at2"/>
<feature type="transmembrane region" description="Helical" evidence="1">
    <location>
        <begin position="298"/>
        <end position="318"/>
    </location>
</feature>
<evidence type="ECO:0000313" key="4">
    <source>
        <dbReference type="Proteomes" id="UP000009047"/>
    </source>
</evidence>
<evidence type="ECO:0000256" key="1">
    <source>
        <dbReference type="SAM" id="Phobius"/>
    </source>
</evidence>
<dbReference type="InterPro" id="IPR002656">
    <property type="entry name" value="Acyl_transf_3_dom"/>
</dbReference>
<keyword evidence="1" id="KW-0472">Membrane</keyword>
<feature type="transmembrane region" description="Helical" evidence="1">
    <location>
        <begin position="60"/>
        <end position="81"/>
    </location>
</feature>
<dbReference type="eggNOG" id="COG1835">
    <property type="taxonomic scope" value="Bacteria"/>
</dbReference>
<protein>
    <submittedName>
        <fullName evidence="3">Acyltransferase 3</fullName>
    </submittedName>
</protein>
<dbReference type="KEGG" id="dbr:Deba_3181"/>
<dbReference type="EMBL" id="CP002085">
    <property type="protein sequence ID" value="ADK86534.1"/>
    <property type="molecule type" value="Genomic_DNA"/>
</dbReference>
<accession>E1QLU9</accession>
<evidence type="ECO:0000313" key="3">
    <source>
        <dbReference type="EMBL" id="ADK86534.1"/>
    </source>
</evidence>
<gene>
    <name evidence="3" type="ordered locus">Deba_3181</name>
</gene>
<dbReference type="HOGENOM" id="CLU_005679_2_0_7"/>
<feature type="transmembrane region" description="Helical" evidence="1">
    <location>
        <begin position="93"/>
        <end position="110"/>
    </location>
</feature>
<reference evidence="3 4" key="1">
    <citation type="journal article" date="2010" name="Stand. Genomic Sci.">
        <title>Complete genome sequence of Desulfarculus baarsii type strain (2st14).</title>
        <authorList>
            <person name="Sun H."/>
            <person name="Spring S."/>
            <person name="Lapidus A."/>
            <person name="Davenport K."/>
            <person name="Del Rio T.G."/>
            <person name="Tice H."/>
            <person name="Nolan M."/>
            <person name="Copeland A."/>
            <person name="Cheng J.F."/>
            <person name="Lucas S."/>
            <person name="Tapia R."/>
            <person name="Goodwin L."/>
            <person name="Pitluck S."/>
            <person name="Ivanova N."/>
            <person name="Pagani I."/>
            <person name="Mavromatis K."/>
            <person name="Ovchinnikova G."/>
            <person name="Pati A."/>
            <person name="Chen A."/>
            <person name="Palaniappan K."/>
            <person name="Hauser L."/>
            <person name="Chang Y.J."/>
            <person name="Jeffries C.D."/>
            <person name="Detter J.C."/>
            <person name="Han C."/>
            <person name="Rohde M."/>
            <person name="Brambilla E."/>
            <person name="Goker M."/>
            <person name="Woyke T."/>
            <person name="Bristow J."/>
            <person name="Eisen J.A."/>
            <person name="Markowitz V."/>
            <person name="Hugenholtz P."/>
            <person name="Kyrpides N.C."/>
            <person name="Klenk H.P."/>
            <person name="Land M."/>
        </authorList>
    </citation>
    <scope>NUCLEOTIDE SEQUENCE [LARGE SCALE GENOMIC DNA]</scope>
    <source>
        <strain evidence="4">ATCC 33931 / DSM 2075 / LMG 7858 / VKM B-1802 / 2st14</strain>
    </source>
</reference>
<dbReference type="Proteomes" id="UP000009047">
    <property type="component" value="Chromosome"/>
</dbReference>
<dbReference type="RefSeq" id="WP_013259970.1">
    <property type="nucleotide sequence ID" value="NC_014365.1"/>
</dbReference>
<dbReference type="STRING" id="644282.Deba_3181"/>
<dbReference type="GO" id="GO:0016747">
    <property type="term" value="F:acyltransferase activity, transferring groups other than amino-acyl groups"/>
    <property type="evidence" value="ECO:0007669"/>
    <property type="project" value="InterPro"/>
</dbReference>
<keyword evidence="4" id="KW-1185">Reference proteome</keyword>
<dbReference type="AlphaFoldDB" id="E1QLU9"/>
<sequence length="372" mass="41974">MNDQRAAAPPATKYQYIQMARAIAALVVVFHHGQMVLIRFPEGLFLPFYYFFGTGQYGVHIFFVISGFIISHVVSSASFSLRPYLIKRGLRIYPLYMLCTVVYGLVYLLHRQAPPYKLGYDFEYLIKSMLLIPQCRAPMLDPGWTLEHEVIFYLVMGLGTALFSFRAAVWLLALSAVVGVVREVVLPLFGMIPAVFDYHLTSHLNCYFVLGCALYLTKERWSKKSGPWHLLGGLALLALMAYAKLNHGKAWGHLVMRALELCLLGPGAALLIIGLQWLTDRARLGRSARGLVAALTRLGDISYSVYLVHFIWVAIFQYVHRVYFAAGRWALPAWAADIYFLLFVAASIGSAFVVYHVMERPLIGLAQRLARR</sequence>
<feature type="transmembrane region" description="Helical" evidence="1">
    <location>
        <begin position="257"/>
        <end position="278"/>
    </location>
</feature>
<dbReference type="Pfam" id="PF01757">
    <property type="entry name" value="Acyl_transf_3"/>
    <property type="match status" value="1"/>
</dbReference>
<dbReference type="PANTHER" id="PTHR23028:SF53">
    <property type="entry name" value="ACYL_TRANSF_3 DOMAIN-CONTAINING PROTEIN"/>
    <property type="match status" value="1"/>
</dbReference>